<proteinExistence type="predicted"/>
<dbReference type="AlphaFoldDB" id="A0A914KGT4"/>
<keyword evidence="1" id="KW-1185">Reference proteome</keyword>
<sequence length="72" mass="8625">MLYHLKELVELSRMPPKLALGKIFEPRYRRLKSKNHRGDQALFWGEKFEYANNTSFERALRVESNDTKINEI</sequence>
<evidence type="ECO:0000313" key="1">
    <source>
        <dbReference type="Proteomes" id="UP000887563"/>
    </source>
</evidence>
<protein>
    <submittedName>
        <fullName evidence="2">Uncharacterized protein</fullName>
    </submittedName>
</protein>
<name>A0A914KGT4_MELIC</name>
<organism evidence="1 2">
    <name type="scientific">Meloidogyne incognita</name>
    <name type="common">Southern root-knot nematode worm</name>
    <name type="synonym">Oxyuris incognita</name>
    <dbReference type="NCBI Taxonomy" id="6306"/>
    <lineage>
        <taxon>Eukaryota</taxon>
        <taxon>Metazoa</taxon>
        <taxon>Ecdysozoa</taxon>
        <taxon>Nematoda</taxon>
        <taxon>Chromadorea</taxon>
        <taxon>Rhabditida</taxon>
        <taxon>Tylenchina</taxon>
        <taxon>Tylenchomorpha</taxon>
        <taxon>Tylenchoidea</taxon>
        <taxon>Meloidogynidae</taxon>
        <taxon>Meloidogyninae</taxon>
        <taxon>Meloidogyne</taxon>
        <taxon>Meloidogyne incognita group</taxon>
    </lineage>
</organism>
<evidence type="ECO:0000313" key="2">
    <source>
        <dbReference type="WBParaSite" id="Minc3s00007g00466"/>
    </source>
</evidence>
<dbReference type="WBParaSite" id="Minc3s00007g00466">
    <property type="protein sequence ID" value="Minc3s00007g00466"/>
    <property type="gene ID" value="Minc3s00007g00466"/>
</dbReference>
<reference evidence="2" key="1">
    <citation type="submission" date="2022-11" db="UniProtKB">
        <authorList>
            <consortium name="WormBaseParasite"/>
        </authorList>
    </citation>
    <scope>IDENTIFICATION</scope>
</reference>
<dbReference type="Proteomes" id="UP000887563">
    <property type="component" value="Unplaced"/>
</dbReference>
<accession>A0A914KGT4</accession>